<dbReference type="GO" id="GO:0004527">
    <property type="term" value="F:exonuclease activity"/>
    <property type="evidence" value="ECO:0007669"/>
    <property type="project" value="UniProtKB-KW"/>
</dbReference>
<sequence>MSNKIAVVDSETLARYDDAIVLSLGVVMADIDKDYTFDQLVNEQSLFLRFDAVEQAKRGRVKEKRTLDWWLTDPGVSDEARRKSLTTPPETPYTPLEEIGSRVSQFCRDLGAEPRGIMWFDRNAFDFKKVQHIIEITCGQQDQEPWHYHHTTEIVSFFRGCGVTDRYAGVKPSDYPQMVYHNPVHDSVLDFLRIQKVMRGEV</sequence>
<feature type="domain" description="3'-5' exoribonuclease Rv2179c-like" evidence="1">
    <location>
        <begin position="7"/>
        <end position="159"/>
    </location>
</feature>
<name>A0AAU6W4J1_9VIRU</name>
<keyword evidence="2" id="KW-0269">Exonuclease</keyword>
<proteinExistence type="predicted"/>
<evidence type="ECO:0000259" key="1">
    <source>
        <dbReference type="Pfam" id="PF16473"/>
    </source>
</evidence>
<dbReference type="EMBL" id="PP179332">
    <property type="protein sequence ID" value="XAI71268.1"/>
    <property type="molecule type" value="Genomic_DNA"/>
</dbReference>
<reference evidence="2" key="1">
    <citation type="journal article" date="2024" name="J. Gen. Virol.">
        <title>Novel phages of Pseudomonas syringae unveil numerous potential auxiliary metabolic genes.</title>
        <authorList>
            <person name="Feltin C."/>
            <person name="Garneau J.R."/>
            <person name="Morris C.E."/>
            <person name="Berard A."/>
            <person name="Torres-Barcelo C."/>
        </authorList>
    </citation>
    <scope>NUCLEOTIDE SEQUENCE</scope>
</reference>
<dbReference type="Pfam" id="PF16473">
    <property type="entry name" value="Rv2179c-like"/>
    <property type="match status" value="1"/>
</dbReference>
<keyword evidence="2" id="KW-0540">Nuclease</keyword>
<gene>
    <name evidence="2" type="ORF">Cygsa01_00222</name>
</gene>
<organism evidence="2">
    <name type="scientific">Pseudomonas phage Cygsa01</name>
    <dbReference type="NCBI Taxonomy" id="3138529"/>
    <lineage>
        <taxon>Viruses</taxon>
    </lineage>
</organism>
<accession>A0AAU6W4J1</accession>
<keyword evidence="2" id="KW-0378">Hydrolase</keyword>
<dbReference type="InterPro" id="IPR033390">
    <property type="entry name" value="Rv2179c-like"/>
</dbReference>
<evidence type="ECO:0000313" key="2">
    <source>
        <dbReference type="EMBL" id="XAI71268.1"/>
    </source>
</evidence>
<protein>
    <submittedName>
        <fullName evidence="2">Exonuclease A</fullName>
    </submittedName>
</protein>